<dbReference type="InterPro" id="IPR048875">
    <property type="entry name" value="BIRC2-3-like_UBA"/>
</dbReference>
<dbReference type="FunFam" id="1.10.1170.10:FF:000008">
    <property type="entry name" value="Putative e3 ubiquitin-protein ligase xiap"/>
    <property type="match status" value="1"/>
</dbReference>
<sequence length="529" mass="59202">MVCTSGWRVALPVPPALRKTSLPGFQLHLLLASEFVLKEEMTCQCPKMSDGAYDMDVDQNYFEEEVRLASFANFPSSYPVSAPALARAGFYYTGDGDRVKCFSCLAMVEGWQHGDTAIGKHRKISPNCKFINGFNNLRSDCIQTQVPIMQNGFQNSAEDLAERSSSEIMADYLLRTGRVVDMSTPKYPRHMEMCSEEARLQTFQNWPAYSPLTPKELANAGLFYTGINDQVKCFCCGGKLMNWEPSDKAWTEHKKHFPECYFVLGRDVGNVATEANTHGGRRRGSELACPAMNDYNARLETFSSWSFPIDKETLAKAGFYSIGDGDATKCFHCGGVLNCWSATDDPWEEHAKAYPGCKFLIDEKGQHFINHAQLKRPILHKANSADASPALPKDSNLLKSPLVTNAQQMGFPLEEIKKVMGQKLKTTGKNYTCVEEFVSDLCAQKETVLEKPKEIGKYMLHRYSCSIVQSSIKTCSSSLSSVEQLCFTCFALLLQLLAIWLLSITLLVKGPFVISFWVICSSEKNMKNR</sequence>
<keyword evidence="12" id="KW-1133">Transmembrane helix</keyword>
<evidence type="ECO:0000256" key="7">
    <source>
        <dbReference type="ARBA" id="ARBA00022687"/>
    </source>
</evidence>
<comment type="catalytic activity">
    <reaction evidence="1">
        <text>S-ubiquitinyl-[E2 ubiquitin-conjugating enzyme]-L-cysteine + [acceptor protein]-L-lysine = [E2 ubiquitin-conjugating enzyme]-L-cysteine + N(6)-ubiquitinyl-[acceptor protein]-L-lysine.</text>
        <dbReference type="EC" id="2.3.2.27"/>
    </reaction>
</comment>
<feature type="transmembrane region" description="Helical" evidence="12">
    <location>
        <begin position="490"/>
        <end position="519"/>
    </location>
</feature>
<dbReference type="GO" id="GO:0016055">
    <property type="term" value="P:Wnt signaling pathway"/>
    <property type="evidence" value="ECO:0007669"/>
    <property type="project" value="UniProtKB-KW"/>
</dbReference>
<dbReference type="PANTHER" id="PTHR10044:SF115">
    <property type="entry name" value="E3 UBIQUITIN-PROTEIN LIGASE XIAP"/>
    <property type="match status" value="1"/>
</dbReference>
<protein>
    <recommendedName>
        <fullName evidence="3">RING-type E3 ubiquitin transferase</fullName>
        <ecNumber evidence="3">2.3.2.27</ecNumber>
    </recommendedName>
</protein>
<dbReference type="InterPro" id="IPR050784">
    <property type="entry name" value="IAP"/>
</dbReference>
<dbReference type="Bgee" id="ENSXETG00000016194">
    <property type="expression patterns" value="Expressed in egg cell and 14 other cell types or tissues"/>
</dbReference>
<dbReference type="InterPro" id="IPR001370">
    <property type="entry name" value="BIR_rpt"/>
</dbReference>
<dbReference type="FunFam" id="1.10.1170.10:FF:000003">
    <property type="entry name" value="E3 ubiquitin-protein ligase XIAP"/>
    <property type="match status" value="1"/>
</dbReference>
<dbReference type="FunFam" id="1.10.8.10:FF:000084">
    <property type="entry name" value="E3 ubiquitin-protein ligase XIAP"/>
    <property type="match status" value="1"/>
</dbReference>
<dbReference type="PANTHER" id="PTHR10044">
    <property type="entry name" value="INHIBITOR OF APOPTOSIS"/>
    <property type="match status" value="1"/>
</dbReference>
<keyword evidence="8" id="KW-0053">Apoptosis</keyword>
<dbReference type="GO" id="GO:0061630">
    <property type="term" value="F:ubiquitin protein ligase activity"/>
    <property type="evidence" value="ECO:0007669"/>
    <property type="project" value="UniProtKB-EC"/>
</dbReference>
<dbReference type="PROSITE" id="PS50143">
    <property type="entry name" value="BIR_REPEAT_2"/>
    <property type="match status" value="3"/>
</dbReference>
<keyword evidence="12" id="KW-0472">Membrane</keyword>
<keyword evidence="5" id="KW-0963">Cytoplasm</keyword>
<keyword evidence="6" id="KW-0808">Transferase</keyword>
<dbReference type="GO" id="GO:0005737">
    <property type="term" value="C:cytoplasm"/>
    <property type="evidence" value="ECO:0007669"/>
    <property type="project" value="UniProtKB-SubCell"/>
</dbReference>
<dbReference type="AlphaFoldDB" id="A0A803J5V6"/>
<evidence type="ECO:0000256" key="2">
    <source>
        <dbReference type="ARBA" id="ARBA00004496"/>
    </source>
</evidence>
<gene>
    <name evidence="14" type="primary">xiap</name>
</gene>
<dbReference type="Xenbase" id="XB-GENE-948846">
    <property type="gene designation" value="xiap"/>
</dbReference>
<evidence type="ECO:0000259" key="13">
    <source>
        <dbReference type="Pfam" id="PF21290"/>
    </source>
</evidence>
<evidence type="ECO:0000256" key="10">
    <source>
        <dbReference type="ARBA" id="ARBA00022737"/>
    </source>
</evidence>
<evidence type="ECO:0000256" key="12">
    <source>
        <dbReference type="SAM" id="Phobius"/>
    </source>
</evidence>
<evidence type="ECO:0000256" key="8">
    <source>
        <dbReference type="ARBA" id="ARBA00022703"/>
    </source>
</evidence>
<evidence type="ECO:0000313" key="14">
    <source>
        <dbReference type="Ensembl" id="ENSXETP00000103215"/>
    </source>
</evidence>
<dbReference type="GeneTree" id="ENSGT00940000158743"/>
<dbReference type="Ensembl" id="ENSXETT00000122781">
    <property type="protein sequence ID" value="ENSXETP00000103215"/>
    <property type="gene ID" value="ENSXETG00000016194"/>
</dbReference>
<evidence type="ECO:0000256" key="1">
    <source>
        <dbReference type="ARBA" id="ARBA00000900"/>
    </source>
</evidence>
<evidence type="ECO:0000256" key="4">
    <source>
        <dbReference type="ARBA" id="ARBA00022473"/>
    </source>
</evidence>
<evidence type="ECO:0000256" key="9">
    <source>
        <dbReference type="ARBA" id="ARBA00022704"/>
    </source>
</evidence>
<dbReference type="GO" id="GO:0004869">
    <property type="term" value="F:cysteine-type endopeptidase inhibitor activity"/>
    <property type="evidence" value="ECO:0007669"/>
    <property type="project" value="UniProtKB-KW"/>
</dbReference>
<keyword evidence="4" id="KW-0217">Developmental protein</keyword>
<keyword evidence="9" id="KW-0646">Protease inhibitor</keyword>
<evidence type="ECO:0000256" key="3">
    <source>
        <dbReference type="ARBA" id="ARBA00012483"/>
    </source>
</evidence>
<dbReference type="Gene3D" id="1.10.1170.10">
    <property type="entry name" value="Inhibitor Of Apoptosis Protein (2mihbC-IAP-1), Chain A"/>
    <property type="match status" value="3"/>
</dbReference>
<evidence type="ECO:0000256" key="6">
    <source>
        <dbReference type="ARBA" id="ARBA00022679"/>
    </source>
</evidence>
<feature type="domain" description="BIRC2/3-like UBA" evidence="13">
    <location>
        <begin position="398"/>
        <end position="442"/>
    </location>
</feature>
<evidence type="ECO:0000256" key="11">
    <source>
        <dbReference type="ARBA" id="ARBA00022786"/>
    </source>
</evidence>
<keyword evidence="12" id="KW-0812">Transmembrane</keyword>
<proteinExistence type="predicted"/>
<reference evidence="14" key="2">
    <citation type="submission" date="2021-03" db="UniProtKB">
        <authorList>
            <consortium name="Ensembl"/>
        </authorList>
    </citation>
    <scope>IDENTIFICATION</scope>
</reference>
<dbReference type="SUPFAM" id="SSF57924">
    <property type="entry name" value="Inhibitor of apoptosis (IAP) repeat"/>
    <property type="match status" value="3"/>
</dbReference>
<keyword evidence="10" id="KW-0677">Repeat</keyword>
<keyword evidence="9" id="KW-0789">Thiol protease inhibitor</keyword>
<reference evidence="14" key="1">
    <citation type="journal article" date="2010" name="Science">
        <title>The genome of the Western clawed frog Xenopus tropicalis.</title>
        <authorList>
            <person name="Hellsten U."/>
            <person name="Harland R.M."/>
            <person name="Gilchrist M.J."/>
            <person name="Hendrix D."/>
            <person name="Jurka J."/>
            <person name="Kapitonov V."/>
            <person name="Ovcharenko I."/>
            <person name="Putnam N.H."/>
            <person name="Shu S."/>
            <person name="Taher L."/>
            <person name="Blitz I.L."/>
            <person name="Blumberg B."/>
            <person name="Dichmann D.S."/>
            <person name="Dubchak I."/>
            <person name="Amaya E."/>
            <person name="Detter J.C."/>
            <person name="Fletcher R."/>
            <person name="Gerhard D.S."/>
            <person name="Goodstein D."/>
            <person name="Graves T."/>
            <person name="Grigoriev I.V."/>
            <person name="Grimwood J."/>
            <person name="Kawashima T."/>
            <person name="Lindquist E."/>
            <person name="Lucas S.M."/>
            <person name="Mead P.E."/>
            <person name="Mitros T."/>
            <person name="Ogino H."/>
            <person name="Ohta Y."/>
            <person name="Poliakov A.V."/>
            <person name="Pollet N."/>
            <person name="Robert J."/>
            <person name="Salamov A."/>
            <person name="Sater A.K."/>
            <person name="Schmutz J."/>
            <person name="Terry A."/>
            <person name="Vize P.D."/>
            <person name="Warren W.C."/>
            <person name="Wells D."/>
            <person name="Wills A."/>
            <person name="Wilson R.K."/>
            <person name="Zimmerman L.B."/>
            <person name="Zorn A.M."/>
            <person name="Grainger R."/>
            <person name="Grammer T."/>
            <person name="Khokha M.K."/>
            <person name="Richardson P.M."/>
            <person name="Rokhsar D.S."/>
        </authorList>
    </citation>
    <scope>NUCLEOTIDE SEQUENCE [LARGE SCALE GENOMIC DNA]</scope>
    <source>
        <strain evidence="14">Nigerian</strain>
    </source>
</reference>
<dbReference type="Gene3D" id="1.10.8.10">
    <property type="entry name" value="DNA helicase RuvA subunit, C-terminal domain"/>
    <property type="match status" value="1"/>
</dbReference>
<dbReference type="Pfam" id="PF21290">
    <property type="entry name" value="UBA_BIRC2-3"/>
    <property type="match status" value="1"/>
</dbReference>
<accession>A0A803J5V6</accession>
<dbReference type="EC" id="2.3.2.27" evidence="3"/>
<dbReference type="PROSITE" id="PS01282">
    <property type="entry name" value="BIR_REPEAT_1"/>
    <property type="match status" value="2"/>
</dbReference>
<keyword evidence="7" id="KW-0879">Wnt signaling pathway</keyword>
<organism evidence="14">
    <name type="scientific">Xenopus tropicalis</name>
    <name type="common">Western clawed frog</name>
    <name type="synonym">Silurana tropicalis</name>
    <dbReference type="NCBI Taxonomy" id="8364"/>
    <lineage>
        <taxon>Eukaryota</taxon>
        <taxon>Metazoa</taxon>
        <taxon>Chordata</taxon>
        <taxon>Craniata</taxon>
        <taxon>Vertebrata</taxon>
        <taxon>Euteleostomi</taxon>
        <taxon>Amphibia</taxon>
        <taxon>Batrachia</taxon>
        <taxon>Anura</taxon>
        <taxon>Pipoidea</taxon>
        <taxon>Pipidae</taxon>
        <taxon>Xenopodinae</taxon>
        <taxon>Xenopus</taxon>
        <taxon>Silurana</taxon>
    </lineage>
</organism>
<dbReference type="Pfam" id="PF00653">
    <property type="entry name" value="BIR"/>
    <property type="match status" value="3"/>
</dbReference>
<keyword evidence="11" id="KW-0833">Ubl conjugation pathway</keyword>
<dbReference type="GO" id="GO:0006915">
    <property type="term" value="P:apoptotic process"/>
    <property type="evidence" value="ECO:0007669"/>
    <property type="project" value="UniProtKB-KW"/>
</dbReference>
<dbReference type="SMART" id="SM00238">
    <property type="entry name" value="BIR"/>
    <property type="match status" value="3"/>
</dbReference>
<dbReference type="CDD" id="cd00022">
    <property type="entry name" value="BIR"/>
    <property type="match status" value="3"/>
</dbReference>
<dbReference type="GO" id="GO:0043066">
    <property type="term" value="P:negative regulation of apoptotic process"/>
    <property type="evidence" value="ECO:0007669"/>
    <property type="project" value="UniProtKB-ARBA"/>
</dbReference>
<comment type="subcellular location">
    <subcellularLocation>
        <location evidence="2">Cytoplasm</location>
    </subcellularLocation>
</comment>
<name>A0A803J5V6_XENTR</name>
<evidence type="ECO:0000256" key="5">
    <source>
        <dbReference type="ARBA" id="ARBA00022490"/>
    </source>
</evidence>
<dbReference type="FunFam" id="1.10.1170.10:FF:000011">
    <property type="entry name" value="E3 ubiquitin-protein ligase XIAP"/>
    <property type="match status" value="1"/>
</dbReference>